<protein>
    <submittedName>
        <fullName evidence="1">Gliding motility protein GldL</fullName>
    </submittedName>
</protein>
<accession>A0AC61NEU1</accession>
<sequence length="305" mass="32697">MGVGDFLHSNKGKKIVGFCYSFFSAVVLLGALFKLQHWPGGAMMLTIGMGAEVFLFLLGVFDKPVDIPDWKRVFPELGSEEDRLIEEQAGIVRHNFYDQFNKIASGAVPSNGGGSSVSSLPGVSEDVLKNLEKSLTNLSNTANNFADISNATVATKDYLNNMKSASSAMDKFAQANETASDNMQKSVGAVLESYKGASTVLENTHKALGTAIEKESAQFGTNMSKVNQQLSALNSSYEAQLTSANQYATVANSMTGKMGEMESVFAGSVEEAKKYQSQAQQLNNNISALNSVYGNMLGAMNVNIK</sequence>
<keyword evidence="2" id="KW-1185">Reference proteome</keyword>
<dbReference type="EMBL" id="CP081303">
    <property type="protein sequence ID" value="QZE14103.1"/>
    <property type="molecule type" value="Genomic_DNA"/>
</dbReference>
<dbReference type="Proteomes" id="UP000826212">
    <property type="component" value="Chromosome"/>
</dbReference>
<organism evidence="1 2">
    <name type="scientific">Halosquirtibacter laminarini</name>
    <dbReference type="NCBI Taxonomy" id="3374600"/>
    <lineage>
        <taxon>Bacteria</taxon>
        <taxon>Pseudomonadati</taxon>
        <taxon>Bacteroidota</taxon>
        <taxon>Bacteroidia</taxon>
        <taxon>Marinilabiliales</taxon>
        <taxon>Prolixibacteraceae</taxon>
        <taxon>Halosquirtibacter</taxon>
    </lineage>
</organism>
<evidence type="ECO:0000313" key="2">
    <source>
        <dbReference type="Proteomes" id="UP000826212"/>
    </source>
</evidence>
<gene>
    <name evidence="1" type="primary">gldL</name>
    <name evidence="1" type="ORF">K4L44_16475</name>
</gene>
<proteinExistence type="predicted"/>
<evidence type="ECO:0000313" key="1">
    <source>
        <dbReference type="EMBL" id="QZE14103.1"/>
    </source>
</evidence>
<reference evidence="1" key="1">
    <citation type="submission" date="2021-08" db="EMBL/GenBank/DDBJ databases">
        <title>Novel anaerobic bacterium isolated from sea squirt in East Sea, Republic of Korea.</title>
        <authorList>
            <person name="Nguyen T.H."/>
            <person name="Li Z."/>
            <person name="Lee Y.-J."/>
            <person name="Ko J."/>
            <person name="Kim S.-G."/>
        </authorList>
    </citation>
    <scope>NUCLEOTIDE SEQUENCE</scope>
    <source>
        <strain evidence="1">KCTC 25031</strain>
    </source>
</reference>
<name>A0AC61NEU1_9BACT</name>